<dbReference type="EMBL" id="JWZX01003135">
    <property type="protein sequence ID" value="KOO24012.1"/>
    <property type="molecule type" value="Genomic_DNA"/>
</dbReference>
<dbReference type="PANTHER" id="PTHR43941">
    <property type="entry name" value="STRUCTURAL MAINTENANCE OF CHROMOSOMES PROTEIN 2"/>
    <property type="match status" value="1"/>
</dbReference>
<feature type="region of interest" description="Disordered" evidence="2">
    <location>
        <begin position="268"/>
        <end position="302"/>
    </location>
</feature>
<feature type="coiled-coil region" evidence="1">
    <location>
        <begin position="826"/>
        <end position="917"/>
    </location>
</feature>
<feature type="compositionally biased region" description="Polar residues" evidence="2">
    <location>
        <begin position="9"/>
        <end position="18"/>
    </location>
</feature>
<dbReference type="InterPro" id="IPR003540">
    <property type="entry name" value="ADP-ribosyltransferase"/>
</dbReference>
<dbReference type="GO" id="GO:0000785">
    <property type="term" value="C:chromatin"/>
    <property type="evidence" value="ECO:0007669"/>
    <property type="project" value="TreeGrafter"/>
</dbReference>
<dbReference type="PROSITE" id="PS51996">
    <property type="entry name" value="TR_MART"/>
    <property type="match status" value="1"/>
</dbReference>
<proteinExistence type="predicted"/>
<organism evidence="4 5">
    <name type="scientific">Chrysochromulina tobinii</name>
    <dbReference type="NCBI Taxonomy" id="1460289"/>
    <lineage>
        <taxon>Eukaryota</taxon>
        <taxon>Haptista</taxon>
        <taxon>Haptophyta</taxon>
        <taxon>Prymnesiophyceae</taxon>
        <taxon>Prymnesiales</taxon>
        <taxon>Chrysochromulinaceae</taxon>
        <taxon>Chrysochromulina</taxon>
    </lineage>
</organism>
<accession>A0A0M0JCD7</accession>
<evidence type="ECO:0000259" key="3">
    <source>
        <dbReference type="Pfam" id="PF03496"/>
    </source>
</evidence>
<dbReference type="SUPFAM" id="SSF56399">
    <property type="entry name" value="ADP-ribosylation"/>
    <property type="match status" value="1"/>
</dbReference>
<dbReference type="OrthoDB" id="423533at2759"/>
<dbReference type="AlphaFoldDB" id="A0A0M0JCD7"/>
<dbReference type="GO" id="GO:0007076">
    <property type="term" value="P:mitotic chromosome condensation"/>
    <property type="evidence" value="ECO:0007669"/>
    <property type="project" value="TreeGrafter"/>
</dbReference>
<dbReference type="GO" id="GO:0000793">
    <property type="term" value="C:condensed chromosome"/>
    <property type="evidence" value="ECO:0007669"/>
    <property type="project" value="TreeGrafter"/>
</dbReference>
<dbReference type="GO" id="GO:0016779">
    <property type="term" value="F:nucleotidyltransferase activity"/>
    <property type="evidence" value="ECO:0007669"/>
    <property type="project" value="UniProtKB-KW"/>
</dbReference>
<sequence>MLLPPSPRPWTTTASPTELSGAYADVGAGERQSRGLPKPDFDGGVIYVPPHTPLNKIPSRKNGLLARNSSSGNGLAALNTEGRGLARMPSPARGLARAVSPPRLPAGINVHAAPAVRGENVQQKVRERFERLELECELLQSDVSEVEGRLVELGEETRCLREGEVVPIALLEQLITHVEEDVIQKESDYARYRDQIEDVLREEGECHVAILWREIGVAEQTAADLRARLEALEARDAATSSGVAIAEEQATLMASVIDDVLGDLDADEVEEEEEVSGGSSSRPSSATSGADDPESIPAPPPGWNLEKWLSGYSFDKIVSDAILARIRAKLPAGQNTARFEQAFMLKLNRAGSRDLLVALLQETPVLYQIADMIVKGASGLQSEIDAAEEDKRAAAAEALVNAPVIDAVTAARLKNEDFQKAGAFTLTYATEPEFFFQGVGRVTGPPTSQLEMGTFEAMEAEHCDFADSPLPFDPGNYGYSTTAPVEWNFVVDPLMKTEQASNVLARVAAKLQALVNSTNSAAPTQVLHGWSNARQVFSTRGSRGFRDAWPGTEGRAVNRVARPLSFFAKKRAEIDAKLIKIGEQATSDEELFALRLYTGPMFVKYNSTLRGARAKGTAIEFMYTRWWDLCRGNTYSTTLHVISAAIVKLSKITQASKVYRAPGGALPPSFWHRNATSGVQGGLECGFMSTTLNKEEAMKYARRAPGAVLFEIDQGFVARGASVSWLSQYPAEEEILLPPFTALEVANIQIEGAVVVCQLRPSLSSAVAASGLRTGADDIVAMQKMRENLREKAALDKLDTQMKIAREQQRLNEERGRWRAESAYQAKVASLRMNALRRREAQLEEKLAESQQKVKEQRFQMAKAMHDTEETRLQLEAQMNAAVEARKRASEQLRKQQEKLEESKRELNSALEAKAALGKGKASTLWNLLRKDIRDKAKMNRRNSEMFHGLKRQLTMMALPAEALEEVQEVVEEPVEEVVVRAKTPSPGTRSPKDVDQFRYILNLNAATLLPKMKEWVGPRESWGLRVQSDVTSTLKACERLVQFSDPRLKEDRKMALELGGIDVLADAMRKAAVSGAEEPLVIAYAFEAVRAIISGTKQKELDKVMQGPAADAIPGVIQGANAVLDLMLLSVVRLITKDNYDRTAYALRTNCPVAWLDPESKIPIGEDGKLAPMKKK</sequence>
<keyword evidence="5" id="KW-1185">Reference proteome</keyword>
<reference evidence="5" key="1">
    <citation type="journal article" date="2015" name="PLoS Genet.">
        <title>Genome Sequence and Transcriptome Analyses of Chrysochromulina tobin: Metabolic Tools for Enhanced Algal Fitness in the Prominent Order Prymnesiales (Haptophyceae).</title>
        <authorList>
            <person name="Hovde B.T."/>
            <person name="Deodato C.R."/>
            <person name="Hunsperger H.M."/>
            <person name="Ryken S.A."/>
            <person name="Yost W."/>
            <person name="Jha R.K."/>
            <person name="Patterson J."/>
            <person name="Monnat R.J. Jr."/>
            <person name="Barlow S.B."/>
            <person name="Starkenburg S.R."/>
            <person name="Cattolico R.A."/>
        </authorList>
    </citation>
    <scope>NUCLEOTIDE SEQUENCE</scope>
    <source>
        <strain evidence="5">CCMP291</strain>
    </source>
</reference>
<feature type="compositionally biased region" description="Low complexity" evidence="2">
    <location>
        <begin position="276"/>
        <end position="290"/>
    </location>
</feature>
<feature type="domain" description="ADP ribosyltransferase" evidence="3">
    <location>
        <begin position="579"/>
        <end position="750"/>
    </location>
</feature>
<dbReference type="Pfam" id="PF03496">
    <property type="entry name" value="ADPrib_exo_Tox"/>
    <property type="match status" value="1"/>
</dbReference>
<evidence type="ECO:0000256" key="2">
    <source>
        <dbReference type="SAM" id="MobiDB-lite"/>
    </source>
</evidence>
<dbReference type="Gene3D" id="3.90.176.10">
    <property type="entry name" value="Toxin ADP-ribosyltransferase, Chain A, domain 1"/>
    <property type="match status" value="1"/>
</dbReference>
<dbReference type="GO" id="GO:0003682">
    <property type="term" value="F:chromatin binding"/>
    <property type="evidence" value="ECO:0007669"/>
    <property type="project" value="TreeGrafter"/>
</dbReference>
<feature type="coiled-coil region" evidence="1">
    <location>
        <begin position="122"/>
        <end position="156"/>
    </location>
</feature>
<evidence type="ECO:0000313" key="4">
    <source>
        <dbReference type="EMBL" id="KOO24012.1"/>
    </source>
</evidence>
<comment type="caution">
    <text evidence="4">The sequence shown here is derived from an EMBL/GenBank/DDBJ whole genome shotgun (WGS) entry which is preliminary data.</text>
</comment>
<gene>
    <name evidence="4" type="ORF">Ctob_001921</name>
</gene>
<name>A0A0M0JCD7_9EUKA</name>
<feature type="coiled-coil region" evidence="1">
    <location>
        <begin position="182"/>
        <end position="235"/>
    </location>
</feature>
<dbReference type="Proteomes" id="UP000037460">
    <property type="component" value="Unassembled WGS sequence"/>
</dbReference>
<evidence type="ECO:0000313" key="5">
    <source>
        <dbReference type="Proteomes" id="UP000037460"/>
    </source>
</evidence>
<feature type="region of interest" description="Disordered" evidence="2">
    <location>
        <begin position="1"/>
        <end position="22"/>
    </location>
</feature>
<protein>
    <recommendedName>
        <fullName evidence="3">ADP ribosyltransferase domain-containing protein</fullName>
    </recommendedName>
</protein>
<keyword evidence="1" id="KW-0175">Coiled coil</keyword>
<dbReference type="GO" id="GO:0106274">
    <property type="term" value="F:NAD+-protein-arginine ADP-ribosyltransferase activity"/>
    <property type="evidence" value="ECO:0007669"/>
    <property type="project" value="UniProtKB-EC"/>
</dbReference>
<dbReference type="GO" id="GO:0000796">
    <property type="term" value="C:condensin complex"/>
    <property type="evidence" value="ECO:0007669"/>
    <property type="project" value="TreeGrafter"/>
</dbReference>
<dbReference type="PANTHER" id="PTHR43941:SF1">
    <property type="entry name" value="STRUCTURAL MAINTENANCE OF CHROMOSOMES PROTEIN 2"/>
    <property type="match status" value="1"/>
</dbReference>
<evidence type="ECO:0000256" key="1">
    <source>
        <dbReference type="SAM" id="Coils"/>
    </source>
</evidence>